<dbReference type="EMBL" id="CAJVCH010051577">
    <property type="protein sequence ID" value="CAG7718196.1"/>
    <property type="molecule type" value="Genomic_DNA"/>
</dbReference>
<reference evidence="1" key="1">
    <citation type="submission" date="2021-06" db="EMBL/GenBank/DDBJ databases">
        <authorList>
            <person name="Hodson N. C."/>
            <person name="Mongue J. A."/>
            <person name="Jaron S. K."/>
        </authorList>
    </citation>
    <scope>NUCLEOTIDE SEQUENCE</scope>
</reference>
<sequence length="85" mass="9628">MSKLLSPFLDLTNELQAGGVTSSRLILGLTTLYKQVAASFCDEGVLNPRWKLTPFEIPLSKHYKWNQYVPLVEKVKGMLLNGYKK</sequence>
<evidence type="ECO:0000313" key="2">
    <source>
        <dbReference type="Proteomes" id="UP000708208"/>
    </source>
</evidence>
<proteinExistence type="predicted"/>
<evidence type="ECO:0000313" key="1">
    <source>
        <dbReference type="EMBL" id="CAG7718196.1"/>
    </source>
</evidence>
<name>A0A8J2JEN3_9HEXA</name>
<dbReference type="Proteomes" id="UP000708208">
    <property type="component" value="Unassembled WGS sequence"/>
</dbReference>
<organism evidence="1 2">
    <name type="scientific">Allacma fusca</name>
    <dbReference type="NCBI Taxonomy" id="39272"/>
    <lineage>
        <taxon>Eukaryota</taxon>
        <taxon>Metazoa</taxon>
        <taxon>Ecdysozoa</taxon>
        <taxon>Arthropoda</taxon>
        <taxon>Hexapoda</taxon>
        <taxon>Collembola</taxon>
        <taxon>Symphypleona</taxon>
        <taxon>Sminthuridae</taxon>
        <taxon>Allacma</taxon>
    </lineage>
</organism>
<comment type="caution">
    <text evidence="1">The sequence shown here is derived from an EMBL/GenBank/DDBJ whole genome shotgun (WGS) entry which is preliminary data.</text>
</comment>
<accession>A0A8J2JEN3</accession>
<gene>
    <name evidence="1" type="ORF">AFUS01_LOCUS7611</name>
</gene>
<protein>
    <submittedName>
        <fullName evidence="1">Uncharacterized protein</fullName>
    </submittedName>
</protein>
<keyword evidence="2" id="KW-1185">Reference proteome</keyword>
<dbReference type="AlphaFoldDB" id="A0A8J2JEN3"/>